<keyword evidence="1" id="KW-1133">Transmembrane helix</keyword>
<evidence type="ECO:0000313" key="3">
    <source>
        <dbReference type="EMBL" id="KAK0486504.1"/>
    </source>
</evidence>
<gene>
    <name evidence="3" type="ORF">IW261DRAFT_1590773</name>
</gene>
<dbReference type="PANTHER" id="PTHR40465:SF1">
    <property type="entry name" value="DUF6534 DOMAIN-CONTAINING PROTEIN"/>
    <property type="match status" value="1"/>
</dbReference>
<comment type="caution">
    <text evidence="3">The sequence shown here is derived from an EMBL/GenBank/DDBJ whole genome shotgun (WGS) entry which is preliminary data.</text>
</comment>
<feature type="transmembrane region" description="Helical" evidence="1">
    <location>
        <begin position="106"/>
        <end position="131"/>
    </location>
</feature>
<dbReference type="AlphaFoldDB" id="A0AA39PLW2"/>
<evidence type="ECO:0000313" key="4">
    <source>
        <dbReference type="Proteomes" id="UP001175227"/>
    </source>
</evidence>
<dbReference type="Pfam" id="PF20152">
    <property type="entry name" value="DUF6534"/>
    <property type="match status" value="1"/>
</dbReference>
<dbReference type="InterPro" id="IPR045339">
    <property type="entry name" value="DUF6534"/>
</dbReference>
<reference evidence="3" key="1">
    <citation type="submission" date="2023-06" db="EMBL/GenBank/DDBJ databases">
        <authorList>
            <consortium name="Lawrence Berkeley National Laboratory"/>
            <person name="Ahrendt S."/>
            <person name="Sahu N."/>
            <person name="Indic B."/>
            <person name="Wong-Bajracharya J."/>
            <person name="Merenyi Z."/>
            <person name="Ke H.-M."/>
            <person name="Monk M."/>
            <person name="Kocsube S."/>
            <person name="Drula E."/>
            <person name="Lipzen A."/>
            <person name="Balint B."/>
            <person name="Henrissat B."/>
            <person name="Andreopoulos B."/>
            <person name="Martin F.M."/>
            <person name="Harder C.B."/>
            <person name="Rigling D."/>
            <person name="Ford K.L."/>
            <person name="Foster G.D."/>
            <person name="Pangilinan J."/>
            <person name="Papanicolaou A."/>
            <person name="Barry K."/>
            <person name="LaButti K."/>
            <person name="Viragh M."/>
            <person name="Koriabine M."/>
            <person name="Yan M."/>
            <person name="Riley R."/>
            <person name="Champramary S."/>
            <person name="Plett K.L."/>
            <person name="Tsai I.J."/>
            <person name="Slot J."/>
            <person name="Sipos G."/>
            <person name="Plett J."/>
            <person name="Nagy L.G."/>
            <person name="Grigoriev I.V."/>
        </authorList>
    </citation>
    <scope>NUCLEOTIDE SEQUENCE</scope>
    <source>
        <strain evidence="3">ICMP 16352</strain>
    </source>
</reference>
<dbReference type="PANTHER" id="PTHR40465">
    <property type="entry name" value="CHROMOSOME 1, WHOLE GENOME SHOTGUN SEQUENCE"/>
    <property type="match status" value="1"/>
</dbReference>
<evidence type="ECO:0000259" key="2">
    <source>
        <dbReference type="Pfam" id="PF20152"/>
    </source>
</evidence>
<dbReference type="EMBL" id="JAUEPR010000004">
    <property type="protein sequence ID" value="KAK0486504.1"/>
    <property type="molecule type" value="Genomic_DNA"/>
</dbReference>
<keyword evidence="1" id="KW-0472">Membrane</keyword>
<keyword evidence="4" id="KW-1185">Reference proteome</keyword>
<accession>A0AA39PLW2</accession>
<proteinExistence type="predicted"/>
<keyword evidence="1" id="KW-0812">Transmembrane</keyword>
<evidence type="ECO:0000256" key="1">
    <source>
        <dbReference type="SAM" id="Phobius"/>
    </source>
</evidence>
<feature type="domain" description="DUF6534" evidence="2">
    <location>
        <begin position="97"/>
        <end position="159"/>
    </location>
</feature>
<feature type="transmembrane region" description="Helical" evidence="1">
    <location>
        <begin position="6"/>
        <end position="23"/>
    </location>
</feature>
<protein>
    <recommendedName>
        <fullName evidence="2">DUF6534 domain-containing protein</fullName>
    </recommendedName>
</protein>
<organism evidence="3 4">
    <name type="scientific">Armillaria novae-zelandiae</name>
    <dbReference type="NCBI Taxonomy" id="153914"/>
    <lineage>
        <taxon>Eukaryota</taxon>
        <taxon>Fungi</taxon>
        <taxon>Dikarya</taxon>
        <taxon>Basidiomycota</taxon>
        <taxon>Agaricomycotina</taxon>
        <taxon>Agaricomycetes</taxon>
        <taxon>Agaricomycetidae</taxon>
        <taxon>Agaricales</taxon>
        <taxon>Marasmiineae</taxon>
        <taxon>Physalacriaceae</taxon>
        <taxon>Armillaria</taxon>
    </lineage>
</organism>
<sequence>MEALTAVNFNWLVIPVMSVLLVSDKASMQYRIFVKVPNNPDLRDLCSSMSSFKFFMRIEDIYLQVSTVSKQVISVNSETGGHPLSSRFTDAQQTSFHRTRNLVSKIIGLTIETGSVTAVIALLGLILYFGFPDRNFHEAPALIMPKLYANTIYMVLNSRIKIKGGQSTYTSSTDIDITTAMMTDITSHPSRGAQGTVGMQENVSGVAISKEVFSGDHEMDRIERLSGVIYRVDLDIGET</sequence>
<dbReference type="Proteomes" id="UP001175227">
    <property type="component" value="Unassembled WGS sequence"/>
</dbReference>
<name>A0AA39PLW2_9AGAR</name>